<evidence type="ECO:0000259" key="1">
    <source>
        <dbReference type="Pfam" id="PF13966"/>
    </source>
</evidence>
<comment type="caution">
    <text evidence="2">The sequence shown here is derived from an EMBL/GenBank/DDBJ whole genome shotgun (WGS) entry which is preliminary data.</text>
</comment>
<sequence length="244" mass="28216">MSWEGILGCLKFLEEANPLICGKTCAVSYLGADMGDCILQGFTFKVNSGTNIKFWSHKWLGEVTLQATFPRLFMLSTQRYWNLLFKRQLRVWEDELYQNLIQILGAVQIQNSDEDCLQWRWSKDLNFSVKSAYSKWEEQSFVEGRELMAVWKNIVPPKVELFVWMAMQNCIASKSSLVRRGILHSNLDLCPLCNASGESPVHLLLHCDVAWNVWSEMISWWHIIWVSPPSRSEGVISMVAKYKV</sequence>
<dbReference type="EMBL" id="JACTNZ010000007">
    <property type="protein sequence ID" value="KAG5541540.1"/>
    <property type="molecule type" value="Genomic_DNA"/>
</dbReference>
<dbReference type="AlphaFoldDB" id="A0AAV6JNC6"/>
<dbReference type="PANTHER" id="PTHR36617">
    <property type="entry name" value="PROTEIN, PUTATIVE-RELATED"/>
    <property type="match status" value="1"/>
</dbReference>
<evidence type="ECO:0000313" key="2">
    <source>
        <dbReference type="EMBL" id="KAG5541540.1"/>
    </source>
</evidence>
<dbReference type="Pfam" id="PF13966">
    <property type="entry name" value="zf-RVT"/>
    <property type="match status" value="1"/>
</dbReference>
<dbReference type="InterPro" id="IPR026960">
    <property type="entry name" value="RVT-Znf"/>
</dbReference>
<accession>A0AAV6JNC6</accession>
<proteinExistence type="predicted"/>
<reference evidence="2" key="1">
    <citation type="submission" date="2020-08" db="EMBL/GenBank/DDBJ databases">
        <title>Plant Genome Project.</title>
        <authorList>
            <person name="Zhang R.-G."/>
        </authorList>
    </citation>
    <scope>NUCLEOTIDE SEQUENCE</scope>
    <source>
        <strain evidence="2">WSP0</strain>
        <tissue evidence="2">Leaf</tissue>
    </source>
</reference>
<gene>
    <name evidence="2" type="ORF">RHGRI_021393</name>
</gene>
<name>A0AAV6JNC6_9ERIC</name>
<dbReference type="PANTHER" id="PTHR36617:SF15">
    <property type="entry name" value="REVERSE TRANSCRIPTASE ZINC-BINDING DOMAIN-CONTAINING PROTEIN"/>
    <property type="match status" value="1"/>
</dbReference>
<keyword evidence="3" id="KW-1185">Reference proteome</keyword>
<dbReference type="Proteomes" id="UP000823749">
    <property type="component" value="Chromosome 7"/>
</dbReference>
<evidence type="ECO:0000313" key="3">
    <source>
        <dbReference type="Proteomes" id="UP000823749"/>
    </source>
</evidence>
<feature type="domain" description="Reverse transcriptase zinc-binding" evidence="1">
    <location>
        <begin position="127"/>
        <end position="214"/>
    </location>
</feature>
<organism evidence="2 3">
    <name type="scientific">Rhododendron griersonianum</name>
    <dbReference type="NCBI Taxonomy" id="479676"/>
    <lineage>
        <taxon>Eukaryota</taxon>
        <taxon>Viridiplantae</taxon>
        <taxon>Streptophyta</taxon>
        <taxon>Embryophyta</taxon>
        <taxon>Tracheophyta</taxon>
        <taxon>Spermatophyta</taxon>
        <taxon>Magnoliopsida</taxon>
        <taxon>eudicotyledons</taxon>
        <taxon>Gunneridae</taxon>
        <taxon>Pentapetalae</taxon>
        <taxon>asterids</taxon>
        <taxon>Ericales</taxon>
        <taxon>Ericaceae</taxon>
        <taxon>Ericoideae</taxon>
        <taxon>Rhodoreae</taxon>
        <taxon>Rhododendron</taxon>
    </lineage>
</organism>
<protein>
    <recommendedName>
        <fullName evidence="1">Reverse transcriptase zinc-binding domain-containing protein</fullName>
    </recommendedName>
</protein>